<name>W1N3L9_9GAMM</name>
<comment type="caution">
    <text evidence="2">The sequence shown here is derived from an EMBL/GenBank/DDBJ whole genome shotgun (WGS) entry which is preliminary data.</text>
</comment>
<dbReference type="PANTHER" id="PTHR40455">
    <property type="entry name" value="ANTITOXIN HIGA"/>
    <property type="match status" value="1"/>
</dbReference>
<feature type="domain" description="HTH cro/C1-type" evidence="1">
    <location>
        <begin position="63"/>
        <end position="116"/>
    </location>
</feature>
<dbReference type="InterPro" id="IPR039060">
    <property type="entry name" value="Antitox_HigA"/>
</dbReference>
<dbReference type="CDD" id="cd00093">
    <property type="entry name" value="HTH_XRE"/>
    <property type="match status" value="1"/>
</dbReference>
<sequence>MNIRPIRTEMDYRFALREVSAYFDDEPELGSEDGDRFEILLTLIEAYEARHFPVDLPGPIEAIKFRMEQEGLTAKDLEPAIGKRNRVYEVLNGKRNLTLAMIWKLHEMFGIPAESLIKPPRQTDKATVSA</sequence>
<evidence type="ECO:0000313" key="3">
    <source>
        <dbReference type="Proteomes" id="UP000019113"/>
    </source>
</evidence>
<dbReference type="SUPFAM" id="SSF47413">
    <property type="entry name" value="lambda repressor-like DNA-binding domains"/>
    <property type="match status" value="1"/>
</dbReference>
<dbReference type="Proteomes" id="UP000019113">
    <property type="component" value="Unassembled WGS sequence"/>
</dbReference>
<evidence type="ECO:0000259" key="1">
    <source>
        <dbReference type="PROSITE" id="PS50943"/>
    </source>
</evidence>
<dbReference type="GO" id="GO:0001046">
    <property type="term" value="F:core promoter sequence-specific DNA binding"/>
    <property type="evidence" value="ECO:0007669"/>
    <property type="project" value="TreeGrafter"/>
</dbReference>
<protein>
    <submittedName>
        <fullName evidence="2">Transcriptional regulator</fullName>
    </submittedName>
</protein>
<dbReference type="GO" id="GO:0006355">
    <property type="term" value="P:regulation of DNA-templated transcription"/>
    <property type="evidence" value="ECO:0007669"/>
    <property type="project" value="InterPro"/>
</dbReference>
<dbReference type="Pfam" id="PF01381">
    <property type="entry name" value="HTH_3"/>
    <property type="match status" value="1"/>
</dbReference>
<dbReference type="PANTHER" id="PTHR40455:SF1">
    <property type="entry name" value="ANTITOXIN HIGA"/>
    <property type="match status" value="1"/>
</dbReference>
<organism evidence="2 3">
    <name type="scientific">Halomonas huangheensis</name>
    <dbReference type="NCBI Taxonomy" id="1178482"/>
    <lineage>
        <taxon>Bacteria</taxon>
        <taxon>Pseudomonadati</taxon>
        <taxon>Pseudomonadota</taxon>
        <taxon>Gammaproteobacteria</taxon>
        <taxon>Oceanospirillales</taxon>
        <taxon>Halomonadaceae</taxon>
        <taxon>Halomonas</taxon>
    </lineage>
</organism>
<dbReference type="AlphaFoldDB" id="W1N3L9"/>
<dbReference type="SMART" id="SM00530">
    <property type="entry name" value="HTH_XRE"/>
    <property type="match status" value="1"/>
</dbReference>
<dbReference type="OrthoDB" id="9796786at2"/>
<gene>
    <name evidence="2" type="ORF">BJB45_05320</name>
</gene>
<reference evidence="2 3" key="1">
    <citation type="submission" date="2013-08" db="EMBL/GenBank/DDBJ databases">
        <title>draft genome of Halomonas huanghegensis, strain BJGMM-B45T.</title>
        <authorList>
            <person name="Miao C."/>
            <person name="Wan Y."/>
            <person name="Jin W."/>
        </authorList>
    </citation>
    <scope>NUCLEOTIDE SEQUENCE [LARGE SCALE GENOMIC DNA]</scope>
    <source>
        <strain evidence="2 3">BJGMM-B45</strain>
    </source>
</reference>
<dbReference type="KEGG" id="hhu:AR456_06700"/>
<evidence type="ECO:0000313" key="2">
    <source>
        <dbReference type="EMBL" id="ERL49555.1"/>
    </source>
</evidence>
<keyword evidence="3" id="KW-1185">Reference proteome</keyword>
<accession>W1N3L9</accession>
<proteinExistence type="predicted"/>
<dbReference type="PATRIC" id="fig|1178482.3.peg.3651"/>
<dbReference type="InterPro" id="IPR001387">
    <property type="entry name" value="Cro/C1-type_HTH"/>
</dbReference>
<dbReference type="Gene3D" id="1.10.260.40">
    <property type="entry name" value="lambda repressor-like DNA-binding domains"/>
    <property type="match status" value="1"/>
</dbReference>
<dbReference type="PROSITE" id="PS50943">
    <property type="entry name" value="HTH_CROC1"/>
    <property type="match status" value="1"/>
</dbReference>
<dbReference type="STRING" id="1178482.AR456_06700"/>
<dbReference type="eggNOG" id="COG5499">
    <property type="taxonomic scope" value="Bacteria"/>
</dbReference>
<dbReference type="InterPro" id="IPR010982">
    <property type="entry name" value="Lambda_DNA-bd_dom_sf"/>
</dbReference>
<dbReference type="EMBL" id="AVBC01000039">
    <property type="protein sequence ID" value="ERL49555.1"/>
    <property type="molecule type" value="Genomic_DNA"/>
</dbReference>
<dbReference type="RefSeq" id="WP_021820601.1">
    <property type="nucleotide sequence ID" value="NZ_AVBC01000039.1"/>
</dbReference>